<proteinExistence type="predicted"/>
<reference evidence="1 2" key="1">
    <citation type="journal article" date="2016" name="Front. Microbiol.">
        <title>Comparative Genomics Analysis of Streptomyces Species Reveals Their Adaptation to the Marine Environment and Their Diversity at the Genomic Level.</title>
        <authorList>
            <person name="Tian X."/>
            <person name="Zhang Z."/>
            <person name="Yang T."/>
            <person name="Chen M."/>
            <person name="Li J."/>
            <person name="Chen F."/>
            <person name="Yang J."/>
            <person name="Li W."/>
            <person name="Zhang B."/>
            <person name="Zhang Z."/>
            <person name="Wu J."/>
            <person name="Zhang C."/>
            <person name="Long L."/>
            <person name="Xiao J."/>
        </authorList>
    </citation>
    <scope>NUCLEOTIDE SEQUENCE [LARGE SCALE GENOMIC DNA]</scope>
    <source>
        <strain evidence="1 2">SCSIO 10429</strain>
    </source>
</reference>
<name>A0A1E7LAS1_9ACTN</name>
<dbReference type="Gene3D" id="3.30.450.40">
    <property type="match status" value="1"/>
</dbReference>
<dbReference type="SUPFAM" id="SSF55781">
    <property type="entry name" value="GAF domain-like"/>
    <property type="match status" value="1"/>
</dbReference>
<sequence length="234" mass="24014">MSALLLTLQDGPVTPRGSMAALRGAGFRYHETVRRYLAGLAAVGLVRRAVNGAWEWASAVPGEGEPGGSSPVPAALRTVHRETGGLTVVAHGSRAPDGLRTCLGAIPSSDYLRALAHSGPTPADAQLLADTHLTTHTAPGAVILAHSYGTGVSAGLQMQLAKIRAAGYVVGRIHPTGWWAVSVPVLGPGLPMTGALSVVICREPDDTENVRHVLATAAEAAAHALTARVTARTA</sequence>
<evidence type="ECO:0000313" key="2">
    <source>
        <dbReference type="Proteomes" id="UP000176005"/>
    </source>
</evidence>
<dbReference type="AlphaFoldDB" id="A0A1E7LAS1"/>
<accession>A0A1E7LAS1</accession>
<comment type="caution">
    <text evidence="1">The sequence shown here is derived from an EMBL/GenBank/DDBJ whole genome shotgun (WGS) entry which is preliminary data.</text>
</comment>
<dbReference type="EMBL" id="LJGW01000083">
    <property type="protein sequence ID" value="OEV13307.1"/>
    <property type="molecule type" value="Genomic_DNA"/>
</dbReference>
<gene>
    <name evidence="1" type="ORF">AN218_04150</name>
</gene>
<evidence type="ECO:0000313" key="1">
    <source>
        <dbReference type="EMBL" id="OEV13307.1"/>
    </source>
</evidence>
<organism evidence="1 2">
    <name type="scientific">Streptomyces nanshensis</name>
    <dbReference type="NCBI Taxonomy" id="518642"/>
    <lineage>
        <taxon>Bacteria</taxon>
        <taxon>Bacillati</taxon>
        <taxon>Actinomycetota</taxon>
        <taxon>Actinomycetes</taxon>
        <taxon>Kitasatosporales</taxon>
        <taxon>Streptomycetaceae</taxon>
        <taxon>Streptomyces</taxon>
    </lineage>
</organism>
<dbReference type="InterPro" id="IPR029016">
    <property type="entry name" value="GAF-like_dom_sf"/>
</dbReference>
<dbReference type="Proteomes" id="UP000176005">
    <property type="component" value="Unassembled WGS sequence"/>
</dbReference>
<keyword evidence="2" id="KW-1185">Reference proteome</keyword>
<protein>
    <submittedName>
        <fullName evidence="1">Uncharacterized protein</fullName>
    </submittedName>
</protein>